<comment type="caution">
    <text evidence="5">The sequence shown here is derived from an EMBL/GenBank/DDBJ whole genome shotgun (WGS) entry which is preliminary data.</text>
</comment>
<feature type="transmembrane region" description="Helical" evidence="4">
    <location>
        <begin position="81"/>
        <end position="107"/>
    </location>
</feature>
<keyword evidence="2" id="KW-0294">Fucose metabolism</keyword>
<evidence type="ECO:0000313" key="6">
    <source>
        <dbReference type="Proteomes" id="UP000613580"/>
    </source>
</evidence>
<dbReference type="GO" id="GO:0006004">
    <property type="term" value="P:fucose metabolic process"/>
    <property type="evidence" value="ECO:0007669"/>
    <property type="project" value="UniProtKB-KW"/>
</dbReference>
<dbReference type="Gene3D" id="3.40.50.11350">
    <property type="match status" value="1"/>
</dbReference>
<evidence type="ECO:0000256" key="4">
    <source>
        <dbReference type="SAM" id="Phobius"/>
    </source>
</evidence>
<name>A0A8H6SUJ4_MYCCL</name>
<keyword evidence="1" id="KW-0808">Transferase</keyword>
<proteinExistence type="predicted"/>
<keyword evidence="4" id="KW-1133">Transmembrane helix</keyword>
<keyword evidence="4" id="KW-0812">Transmembrane</keyword>
<evidence type="ECO:0000256" key="3">
    <source>
        <dbReference type="ARBA" id="ARBA00023277"/>
    </source>
</evidence>
<sequence length="522" mass="58653">MAVVRREMIPVLAGQFPHLVGPDCTGLTDESHKPSRSWTLAFFSFLSDTSASGAPEMPSTDYWRAAKYRPRWGLRRSHTRVGFLAIVLLVLLFTVAVPIRGPMYFFLRQRIASLPQHNLDLPPPEGRNGRYVKFSVENRKVGWNNCLNERLMNAHLAYMSNRAYVFSDYLWAKEHYQFPPAPLLGASTPFPALLGGPVVGEAWTPTTSNTSAVSPYHQHPRSISTRWWDYVCPPKRRRTLNLAVLKHTIPGGGREAPGPAVFEFWRRLLSDAPESCVEIIKDESVPGAEHDDFGQFAASPVSTLLRPSEIVENAIESNLDAGVFVGARSRFGRGRPTVSSSEKNPFRHMLAVHLRRGDYLRHCAWLCSWGAGYYGWSQLDFLPDVANRRLPASDDPQREEKSLEMCLPGVEDLVRRAAEVKREWEASRNDAEMLESVYLLTNESGPFLDELVAALYAAGWKTIATTQDLRLSLEQRDVSMAVDMEIARRAAVFVGNGWSSFTSNVIHQRLVSGKDPMSVRLL</sequence>
<keyword evidence="4" id="KW-0472">Membrane</keyword>
<dbReference type="AlphaFoldDB" id="A0A8H6SUJ4"/>
<accession>A0A8H6SUJ4</accession>
<evidence type="ECO:0000256" key="2">
    <source>
        <dbReference type="ARBA" id="ARBA00023253"/>
    </source>
</evidence>
<evidence type="ECO:0000256" key="1">
    <source>
        <dbReference type="ARBA" id="ARBA00022679"/>
    </source>
</evidence>
<dbReference type="InterPro" id="IPR019378">
    <property type="entry name" value="GDP-Fuc_O-FucTrfase"/>
</dbReference>
<gene>
    <name evidence="5" type="ORF">HMN09_00818000</name>
</gene>
<keyword evidence="3" id="KW-0119">Carbohydrate metabolism</keyword>
<dbReference type="Proteomes" id="UP000613580">
    <property type="component" value="Unassembled WGS sequence"/>
</dbReference>
<dbReference type="EMBL" id="JACAZE010000010">
    <property type="protein sequence ID" value="KAF7305644.1"/>
    <property type="molecule type" value="Genomic_DNA"/>
</dbReference>
<keyword evidence="6" id="KW-1185">Reference proteome</keyword>
<reference evidence="5" key="1">
    <citation type="submission" date="2020-05" db="EMBL/GenBank/DDBJ databases">
        <title>Mycena genomes resolve the evolution of fungal bioluminescence.</title>
        <authorList>
            <person name="Tsai I.J."/>
        </authorList>
    </citation>
    <scope>NUCLEOTIDE SEQUENCE</scope>
    <source>
        <strain evidence="5">110903Hualien_Pintung</strain>
    </source>
</reference>
<dbReference type="CDD" id="cd11296">
    <property type="entry name" value="O-FucT_like"/>
    <property type="match status" value="1"/>
</dbReference>
<evidence type="ECO:0000313" key="5">
    <source>
        <dbReference type="EMBL" id="KAF7305644.1"/>
    </source>
</evidence>
<dbReference type="Pfam" id="PF10250">
    <property type="entry name" value="O-FucT"/>
    <property type="match status" value="1"/>
</dbReference>
<dbReference type="GO" id="GO:0016740">
    <property type="term" value="F:transferase activity"/>
    <property type="evidence" value="ECO:0007669"/>
    <property type="project" value="UniProtKB-KW"/>
</dbReference>
<protein>
    <submittedName>
        <fullName evidence="5">Uncharacterized protein</fullName>
    </submittedName>
</protein>
<dbReference type="OrthoDB" id="2559662at2759"/>
<organism evidence="5 6">
    <name type="scientific">Mycena chlorophos</name>
    <name type="common">Agaric fungus</name>
    <name type="synonym">Agaricus chlorophos</name>
    <dbReference type="NCBI Taxonomy" id="658473"/>
    <lineage>
        <taxon>Eukaryota</taxon>
        <taxon>Fungi</taxon>
        <taxon>Dikarya</taxon>
        <taxon>Basidiomycota</taxon>
        <taxon>Agaricomycotina</taxon>
        <taxon>Agaricomycetes</taxon>
        <taxon>Agaricomycetidae</taxon>
        <taxon>Agaricales</taxon>
        <taxon>Marasmiineae</taxon>
        <taxon>Mycenaceae</taxon>
        <taxon>Mycena</taxon>
    </lineage>
</organism>